<protein>
    <submittedName>
        <fullName evidence="2">5422_t:CDS:1</fullName>
    </submittedName>
</protein>
<name>A0A9N8WN85_9GLOM</name>
<dbReference type="Proteomes" id="UP000789706">
    <property type="component" value="Unassembled WGS sequence"/>
</dbReference>
<reference evidence="2" key="1">
    <citation type="submission" date="2021-06" db="EMBL/GenBank/DDBJ databases">
        <authorList>
            <person name="Kallberg Y."/>
            <person name="Tangrot J."/>
            <person name="Rosling A."/>
        </authorList>
    </citation>
    <scope>NUCLEOTIDE SEQUENCE</scope>
    <source>
        <strain evidence="2">AZ414A</strain>
    </source>
</reference>
<evidence type="ECO:0000313" key="2">
    <source>
        <dbReference type="EMBL" id="CAG8488142.1"/>
    </source>
</evidence>
<dbReference type="EMBL" id="CAJVPK010000282">
    <property type="protein sequence ID" value="CAG8488142.1"/>
    <property type="molecule type" value="Genomic_DNA"/>
</dbReference>
<sequence length="110" mass="12463">MKLLETKYRSTGSNGELRTLDITFSEDSFVMSPNEPTFVNPTTKTKKLDDIPKCPTCDEVNKNKSGDIYEQFKEADDEMMRMDKKRKDSIDMAASPSSSLPQVIHPKALK</sequence>
<feature type="region of interest" description="Disordered" evidence="1">
    <location>
        <begin position="83"/>
        <end position="110"/>
    </location>
</feature>
<evidence type="ECO:0000313" key="3">
    <source>
        <dbReference type="Proteomes" id="UP000789706"/>
    </source>
</evidence>
<keyword evidence="3" id="KW-1185">Reference proteome</keyword>
<proteinExistence type="predicted"/>
<dbReference type="AlphaFoldDB" id="A0A9N8WN85"/>
<comment type="caution">
    <text evidence="2">The sequence shown here is derived from an EMBL/GenBank/DDBJ whole genome shotgun (WGS) entry which is preliminary data.</text>
</comment>
<accession>A0A9N8WN85</accession>
<gene>
    <name evidence="2" type="ORF">DEBURN_LOCUS4027</name>
</gene>
<evidence type="ECO:0000256" key="1">
    <source>
        <dbReference type="SAM" id="MobiDB-lite"/>
    </source>
</evidence>
<organism evidence="2 3">
    <name type="scientific">Diversispora eburnea</name>
    <dbReference type="NCBI Taxonomy" id="1213867"/>
    <lineage>
        <taxon>Eukaryota</taxon>
        <taxon>Fungi</taxon>
        <taxon>Fungi incertae sedis</taxon>
        <taxon>Mucoromycota</taxon>
        <taxon>Glomeromycotina</taxon>
        <taxon>Glomeromycetes</taxon>
        <taxon>Diversisporales</taxon>
        <taxon>Diversisporaceae</taxon>
        <taxon>Diversispora</taxon>
    </lineage>
</organism>